<sequence length="177" mass="20784">MVDENMTESLWKVIPGENPLIFTDCPVDTAVELLAHRWCEIKQKDLKELAGLEEEEMRQVAESFRKWVESEYPGDVYDTINTYRIYTVNEDNFYEAILVVGIENHLEDGRPIPIKELACYMQDECYQVIDLDKLLETEGEDVAASVFKKWMLGNHPLMFDRLLEYQTTQEGNVFKYR</sequence>
<dbReference type="EMBL" id="MK500327">
    <property type="protein sequence ID" value="QBK85553.1"/>
    <property type="molecule type" value="Genomic_DNA"/>
</dbReference>
<evidence type="ECO:0000313" key="1">
    <source>
        <dbReference type="EMBL" id="QBK85553.1"/>
    </source>
</evidence>
<protein>
    <submittedName>
        <fullName evidence="1">Uncharacterized protein</fullName>
    </submittedName>
</protein>
<name>A0A481YQN2_9VIRU</name>
<gene>
    <name evidence="1" type="ORF">LCMAC101_01400</name>
</gene>
<accession>A0A481YQN2</accession>
<reference evidence="1" key="1">
    <citation type="journal article" date="2019" name="MBio">
        <title>Virus Genomes from Deep Sea Sediments Expand the Ocean Megavirome and Support Independent Origins of Viral Gigantism.</title>
        <authorList>
            <person name="Backstrom D."/>
            <person name="Yutin N."/>
            <person name="Jorgensen S.L."/>
            <person name="Dharamshi J."/>
            <person name="Homa F."/>
            <person name="Zaremba-Niedwiedzka K."/>
            <person name="Spang A."/>
            <person name="Wolf Y.I."/>
            <person name="Koonin E.V."/>
            <person name="Ettema T.J."/>
        </authorList>
    </citation>
    <scope>NUCLEOTIDE SEQUENCE</scope>
</reference>
<organism evidence="1">
    <name type="scientific">Marseillevirus LCMAC101</name>
    <dbReference type="NCBI Taxonomy" id="2506602"/>
    <lineage>
        <taxon>Viruses</taxon>
        <taxon>Varidnaviria</taxon>
        <taxon>Bamfordvirae</taxon>
        <taxon>Nucleocytoviricota</taxon>
        <taxon>Megaviricetes</taxon>
        <taxon>Pimascovirales</taxon>
        <taxon>Pimascovirales incertae sedis</taxon>
        <taxon>Marseilleviridae</taxon>
    </lineage>
</organism>
<proteinExistence type="predicted"/>